<evidence type="ECO:0000313" key="3">
    <source>
        <dbReference type="Proteomes" id="UP000596742"/>
    </source>
</evidence>
<feature type="compositionally biased region" description="Basic and acidic residues" evidence="1">
    <location>
        <begin position="19"/>
        <end position="28"/>
    </location>
</feature>
<name>A0A8B6DI79_MYTGA</name>
<gene>
    <name evidence="2" type="ORF">MGAL_10B038628</name>
</gene>
<feature type="compositionally biased region" description="Low complexity" evidence="1">
    <location>
        <begin position="54"/>
        <end position="80"/>
    </location>
</feature>
<sequence length="220" mass="23927">MAEVSGNGDISPLEDTLEDSSRDGEGQKPRAPTTSSGQTSTANGDKNTSESGNTLSQRQSSSTPSLSQRQSGSSTSQSQRQTRRSRDYDSESAGERDDEMSLQPGQNEVFGSGTESDNAGSNDEHLSSKAKKCLFDIFGEDAIAKKTEKKIGITMDDSQKEVLMGHWRALKPNLVSAFAEETKELFPVDEETEKFLQVPTLDDFIGNCLVKRHGSKASFF</sequence>
<feature type="compositionally biased region" description="Polar residues" evidence="1">
    <location>
        <begin position="32"/>
        <end position="53"/>
    </location>
</feature>
<dbReference type="Proteomes" id="UP000596742">
    <property type="component" value="Unassembled WGS sequence"/>
</dbReference>
<comment type="caution">
    <text evidence="2">The sequence shown here is derived from an EMBL/GenBank/DDBJ whole genome shotgun (WGS) entry which is preliminary data.</text>
</comment>
<proteinExistence type="predicted"/>
<feature type="compositionally biased region" description="Basic and acidic residues" evidence="1">
    <location>
        <begin position="84"/>
        <end position="95"/>
    </location>
</feature>
<reference evidence="2" key="1">
    <citation type="submission" date="2018-11" db="EMBL/GenBank/DDBJ databases">
        <authorList>
            <person name="Alioto T."/>
            <person name="Alioto T."/>
        </authorList>
    </citation>
    <scope>NUCLEOTIDE SEQUENCE</scope>
</reference>
<dbReference type="AlphaFoldDB" id="A0A8B6DI79"/>
<keyword evidence="3" id="KW-1185">Reference proteome</keyword>
<dbReference type="EMBL" id="UYJE01003592">
    <property type="protein sequence ID" value="VDI20607.1"/>
    <property type="molecule type" value="Genomic_DNA"/>
</dbReference>
<feature type="region of interest" description="Disordered" evidence="1">
    <location>
        <begin position="1"/>
        <end position="125"/>
    </location>
</feature>
<evidence type="ECO:0000313" key="2">
    <source>
        <dbReference type="EMBL" id="VDI20607.1"/>
    </source>
</evidence>
<evidence type="ECO:0000256" key="1">
    <source>
        <dbReference type="SAM" id="MobiDB-lite"/>
    </source>
</evidence>
<organism evidence="2 3">
    <name type="scientific">Mytilus galloprovincialis</name>
    <name type="common">Mediterranean mussel</name>
    <dbReference type="NCBI Taxonomy" id="29158"/>
    <lineage>
        <taxon>Eukaryota</taxon>
        <taxon>Metazoa</taxon>
        <taxon>Spiralia</taxon>
        <taxon>Lophotrochozoa</taxon>
        <taxon>Mollusca</taxon>
        <taxon>Bivalvia</taxon>
        <taxon>Autobranchia</taxon>
        <taxon>Pteriomorphia</taxon>
        <taxon>Mytilida</taxon>
        <taxon>Mytiloidea</taxon>
        <taxon>Mytilidae</taxon>
        <taxon>Mytilinae</taxon>
        <taxon>Mytilus</taxon>
    </lineage>
</organism>
<protein>
    <submittedName>
        <fullName evidence="2">Uncharacterized protein</fullName>
    </submittedName>
</protein>
<accession>A0A8B6DI79</accession>